<dbReference type="EMBL" id="SDCT01000054">
    <property type="protein sequence ID" value="TCX82020.1"/>
    <property type="molecule type" value="Genomic_DNA"/>
</dbReference>
<dbReference type="AlphaFoldDB" id="A0A483M4G0"/>
<dbReference type="RefSeq" id="WP_059597432.1">
    <property type="nucleotide sequence ID" value="NZ_JALXGH010000090.1"/>
</dbReference>
<evidence type="ECO:0008006" key="2">
    <source>
        <dbReference type="Google" id="ProtNLM"/>
    </source>
</evidence>
<organism evidence="1">
    <name type="scientific">Klebsiella pneumoniae</name>
    <dbReference type="NCBI Taxonomy" id="573"/>
    <lineage>
        <taxon>Bacteria</taxon>
        <taxon>Pseudomonadati</taxon>
        <taxon>Pseudomonadota</taxon>
        <taxon>Gammaproteobacteria</taxon>
        <taxon>Enterobacterales</taxon>
        <taxon>Enterobacteriaceae</taxon>
        <taxon>Klebsiella/Raoultella group</taxon>
        <taxon>Klebsiella</taxon>
        <taxon>Klebsiella pneumoniae complex</taxon>
    </lineage>
</organism>
<reference evidence="1" key="1">
    <citation type="submission" date="2019-01" db="EMBL/GenBank/DDBJ databases">
        <authorList>
            <person name="Lista F."/>
            <person name="Anselmo A."/>
        </authorList>
    </citation>
    <scope>NUCLEOTIDE SEQUENCE</scope>
    <source>
        <strain evidence="1">3S</strain>
    </source>
</reference>
<gene>
    <name evidence="1" type="ORF">ETF13_25080</name>
</gene>
<protein>
    <recommendedName>
        <fullName evidence="2">Cobalamin biosynthesis protein CbiX</fullName>
    </recommendedName>
</protein>
<accession>A0A483M4G0</accession>
<comment type="caution">
    <text evidence="1">The sequence shown here is derived from an EMBL/GenBank/DDBJ whole genome shotgun (WGS) entry which is preliminary data.</text>
</comment>
<evidence type="ECO:0000313" key="1">
    <source>
        <dbReference type="EMBL" id="TCX82020.1"/>
    </source>
</evidence>
<proteinExistence type="predicted"/>
<sequence>MKLITLLKKHFDIEECTDVDSTVNREVYAIWVYEKGEDCEPLLILKDAQDLMGVDGWLVGNIYSTLQHGLLLQHEQLKTMIRNGEIKSSF</sequence>
<name>A0A483M4G0_KLEPN</name>